<proteinExistence type="predicted"/>
<sequence>EKNFSPSGRAHLILDLLSMEWFMDVAYEEQEELPSPLGSTQFIYNNDIWTIGSPTEFYYKSDLFRFDLQAMEWIKMGRIRLDCSDRILDHPVTVGRRVFFMRGAPADNIGCEDTVIYPLEFDPTLFILAAVAISRSKQLIIMARKILPKSIANELLSMSDIFEIYEDDEDSSEEEEDEEENDNVDCSNVDCNVKVGDNVREEDDEIPPKRNRVE</sequence>
<feature type="non-terminal residue" evidence="2">
    <location>
        <position position="1"/>
    </location>
</feature>
<keyword evidence="3" id="KW-1185">Reference proteome</keyword>
<gene>
    <name evidence="2" type="ORF">PENTCL1PPCAC_3208</name>
</gene>
<comment type="caution">
    <text evidence="2">The sequence shown here is derived from an EMBL/GenBank/DDBJ whole genome shotgun (WGS) entry which is preliminary data.</text>
</comment>
<reference evidence="2" key="1">
    <citation type="submission" date="2023-10" db="EMBL/GenBank/DDBJ databases">
        <title>Genome assembly of Pristionchus species.</title>
        <authorList>
            <person name="Yoshida K."/>
            <person name="Sommer R.J."/>
        </authorList>
    </citation>
    <scope>NUCLEOTIDE SEQUENCE</scope>
    <source>
        <strain evidence="2">RS0144</strain>
    </source>
</reference>
<organism evidence="2 3">
    <name type="scientific">Pristionchus entomophagus</name>
    <dbReference type="NCBI Taxonomy" id="358040"/>
    <lineage>
        <taxon>Eukaryota</taxon>
        <taxon>Metazoa</taxon>
        <taxon>Ecdysozoa</taxon>
        <taxon>Nematoda</taxon>
        <taxon>Chromadorea</taxon>
        <taxon>Rhabditida</taxon>
        <taxon>Rhabditina</taxon>
        <taxon>Diplogasteromorpha</taxon>
        <taxon>Diplogasteroidea</taxon>
        <taxon>Neodiplogasteridae</taxon>
        <taxon>Pristionchus</taxon>
    </lineage>
</organism>
<name>A0AAV5SDA1_9BILA</name>
<evidence type="ECO:0000256" key="1">
    <source>
        <dbReference type="SAM" id="MobiDB-lite"/>
    </source>
</evidence>
<evidence type="ECO:0000313" key="2">
    <source>
        <dbReference type="EMBL" id="GMS81033.1"/>
    </source>
</evidence>
<feature type="region of interest" description="Disordered" evidence="1">
    <location>
        <begin position="167"/>
        <end position="191"/>
    </location>
</feature>
<evidence type="ECO:0000313" key="3">
    <source>
        <dbReference type="Proteomes" id="UP001432027"/>
    </source>
</evidence>
<accession>A0AAV5SDA1</accession>
<dbReference type="AlphaFoldDB" id="A0AAV5SDA1"/>
<dbReference type="EMBL" id="BTSX01000001">
    <property type="protein sequence ID" value="GMS81033.1"/>
    <property type="molecule type" value="Genomic_DNA"/>
</dbReference>
<protein>
    <submittedName>
        <fullName evidence="2">Uncharacterized protein</fullName>
    </submittedName>
</protein>
<dbReference type="Proteomes" id="UP001432027">
    <property type="component" value="Unassembled WGS sequence"/>
</dbReference>
<feature type="compositionally biased region" description="Acidic residues" evidence="1">
    <location>
        <begin position="167"/>
        <end position="183"/>
    </location>
</feature>